<sequence length="218" mass="21820">MPPRPPAAPRSRWSGSGWLFARGGRGIAPGASGGQLGGAQAGLRLAYALDRRGRLALAGRATTPLRGRGTELAAGVEWQPTRLPVRLVAEQRFGIDGVRSAPALGVVAGAGPVAIAPAVRIEGYAQAGVIGADRGAYADAAARIATPLGALGGLRFDLGAGAWGGAQKGAARLDIGPSLAVSLPLGRAGARLSVDWRQRVAGGARPGSGLVVSLGTDF</sequence>
<proteinExistence type="predicted"/>
<evidence type="ECO:0000313" key="2">
    <source>
        <dbReference type="Proteomes" id="UP000253918"/>
    </source>
</evidence>
<keyword evidence="2" id="KW-1185">Reference proteome</keyword>
<evidence type="ECO:0000313" key="1">
    <source>
        <dbReference type="EMBL" id="RDE05016.1"/>
    </source>
</evidence>
<reference evidence="1 2" key="1">
    <citation type="submission" date="2018-07" db="EMBL/GenBank/DDBJ databases">
        <title>a novel species of Sphingomonas isolated from the rhizosphere soil of Araceae plant.</title>
        <authorList>
            <person name="Zhiyong W."/>
            <person name="Qinglan Z."/>
            <person name="Zhiwei F."/>
            <person name="Ding X."/>
            <person name="Gejiao W."/>
            <person name="Shixue Z."/>
        </authorList>
    </citation>
    <scope>NUCLEOTIDE SEQUENCE [LARGE SCALE GENOMIC DNA]</scope>
    <source>
        <strain evidence="1 2">WZY 27</strain>
    </source>
</reference>
<organism evidence="1 2">
    <name type="scientific">Sphingomonas aracearum</name>
    <dbReference type="NCBI Taxonomy" id="2283317"/>
    <lineage>
        <taxon>Bacteria</taxon>
        <taxon>Pseudomonadati</taxon>
        <taxon>Pseudomonadota</taxon>
        <taxon>Alphaproteobacteria</taxon>
        <taxon>Sphingomonadales</taxon>
        <taxon>Sphingomonadaceae</taxon>
        <taxon>Sphingomonas</taxon>
    </lineage>
</organism>
<comment type="caution">
    <text evidence="1">The sequence shown here is derived from an EMBL/GenBank/DDBJ whole genome shotgun (WGS) entry which is preliminary data.</text>
</comment>
<evidence type="ECO:0008006" key="3">
    <source>
        <dbReference type="Google" id="ProtNLM"/>
    </source>
</evidence>
<dbReference type="AlphaFoldDB" id="A0A369VRL0"/>
<gene>
    <name evidence="1" type="ORF">DVW87_13780</name>
</gene>
<name>A0A369VRL0_9SPHN</name>
<dbReference type="EMBL" id="QQNB01000003">
    <property type="protein sequence ID" value="RDE05016.1"/>
    <property type="molecule type" value="Genomic_DNA"/>
</dbReference>
<accession>A0A369VRL0</accession>
<dbReference type="Proteomes" id="UP000253918">
    <property type="component" value="Unassembled WGS sequence"/>
</dbReference>
<protein>
    <recommendedName>
        <fullName evidence="3">Haemolysin activator HlyB C-terminal domain-containing protein</fullName>
    </recommendedName>
</protein>
<dbReference type="OrthoDB" id="7427399at2"/>